<dbReference type="PANTHER" id="PTHR43685">
    <property type="entry name" value="GLYCOSYLTRANSFERASE"/>
    <property type="match status" value="1"/>
</dbReference>
<dbReference type="CDD" id="cd00761">
    <property type="entry name" value="Glyco_tranf_GTA_type"/>
    <property type="match status" value="1"/>
</dbReference>
<dbReference type="Gene3D" id="3.90.550.10">
    <property type="entry name" value="Spore Coat Polysaccharide Biosynthesis Protein SpsA, Chain A"/>
    <property type="match status" value="1"/>
</dbReference>
<evidence type="ECO:0000259" key="1">
    <source>
        <dbReference type="Pfam" id="PF00535"/>
    </source>
</evidence>
<dbReference type="InterPro" id="IPR050834">
    <property type="entry name" value="Glycosyltransf_2"/>
</dbReference>
<dbReference type="InterPro" id="IPR001173">
    <property type="entry name" value="Glyco_trans_2-like"/>
</dbReference>
<dbReference type="SUPFAM" id="SSF53448">
    <property type="entry name" value="Nucleotide-diphospho-sugar transferases"/>
    <property type="match status" value="1"/>
</dbReference>
<gene>
    <name evidence="2" type="ORF">GMPD_22910</name>
    <name evidence="3" type="ORF">M1B72_13095</name>
</gene>
<evidence type="ECO:0000313" key="4">
    <source>
        <dbReference type="Proteomes" id="UP000568888"/>
    </source>
</evidence>
<sequence length="258" mass="28234">MSEVFTMPDMGATVSVVIPCFNMGAFVEEAVASALAQTRPPLEVIVVDDGSDDAGTQAALERIAAAGTTCVIRGGRGGVARARNRGIEAARGSHVLPLDADDLLAPEFLEKALGLLEHDPGIAIVGTDAELFGARTGVLTLPRYSRRTLLSRNLFFATTLFRKSDWQRAGGYCTGFRYGWEDWDFWIALTKSPLQVARIAEPLLKYRIRSTSRDRSMALWQKGAMMLLMLARHWTDYLRSPSALWGLVENAALTNKGT</sequence>
<protein>
    <submittedName>
        <fullName evidence="2">Glycosyl transferase</fullName>
    </submittedName>
    <submittedName>
        <fullName evidence="3">Glycosyltransferase family 2 protein</fullName>
    </submittedName>
</protein>
<name>A0A6V8MWB6_9BACT</name>
<reference evidence="2" key="2">
    <citation type="journal article" date="2021" name="Int. J. Syst. Evol. Microbiol.">
        <title>Geomonas silvestris sp. nov., Geomonas paludis sp. nov. and Geomonas limicola sp. nov., isolated from terrestrial environments, and emended description of the genus Geomonas.</title>
        <authorList>
            <person name="Itoh H."/>
            <person name="Xu Z."/>
            <person name="Masuda Y."/>
            <person name="Ushijima N."/>
            <person name="Hayakawa C."/>
            <person name="Shiratori Y."/>
            <person name="Senoo K."/>
        </authorList>
    </citation>
    <scope>NUCLEOTIDE SEQUENCE</scope>
    <source>
        <strain evidence="2">Red736</strain>
    </source>
</reference>
<keyword evidence="5" id="KW-1185">Reference proteome</keyword>
<feature type="domain" description="Glycosyltransferase 2-like" evidence="1">
    <location>
        <begin position="15"/>
        <end position="176"/>
    </location>
</feature>
<dbReference type="EMBL" id="BLXY01000003">
    <property type="protein sequence ID" value="GFO64372.1"/>
    <property type="molecule type" value="Genomic_DNA"/>
</dbReference>
<reference evidence="3" key="3">
    <citation type="submission" date="2022-04" db="EMBL/GenBank/DDBJ databases">
        <authorList>
            <person name="Liu G."/>
        </authorList>
    </citation>
    <scope>NUCLEOTIDE SEQUENCE</scope>
    <source>
        <strain evidence="3">RG22</strain>
    </source>
</reference>
<reference evidence="4" key="1">
    <citation type="submission" date="2020-06" db="EMBL/GenBank/DDBJ databases">
        <title>Draft genomic sequecing of Geomonas sp. Red736.</title>
        <authorList>
            <person name="Itoh H."/>
            <person name="Xu Z.X."/>
            <person name="Ushijima N."/>
            <person name="Masuda Y."/>
            <person name="Shiratori Y."/>
            <person name="Senoo K."/>
        </authorList>
    </citation>
    <scope>NUCLEOTIDE SEQUENCE [LARGE SCALE GENOMIC DNA]</scope>
    <source>
        <strain evidence="4">Red736</strain>
    </source>
</reference>
<dbReference type="Proteomes" id="UP000831485">
    <property type="component" value="Chromosome"/>
</dbReference>
<proteinExistence type="predicted"/>
<accession>A0A6V8MWB6</accession>
<evidence type="ECO:0000313" key="2">
    <source>
        <dbReference type="EMBL" id="GFO64372.1"/>
    </source>
</evidence>
<evidence type="ECO:0000313" key="5">
    <source>
        <dbReference type="Proteomes" id="UP000831485"/>
    </source>
</evidence>
<evidence type="ECO:0000313" key="3">
    <source>
        <dbReference type="EMBL" id="UPU34387.1"/>
    </source>
</evidence>
<dbReference type="RefSeq" id="WP_246404796.1">
    <property type="nucleotide sequence ID" value="NZ_BLXY01000003.1"/>
</dbReference>
<organism evidence="2 4">
    <name type="scientific">Geomonas paludis</name>
    <dbReference type="NCBI Taxonomy" id="2740185"/>
    <lineage>
        <taxon>Bacteria</taxon>
        <taxon>Pseudomonadati</taxon>
        <taxon>Thermodesulfobacteriota</taxon>
        <taxon>Desulfuromonadia</taxon>
        <taxon>Geobacterales</taxon>
        <taxon>Geobacteraceae</taxon>
        <taxon>Geomonas</taxon>
    </lineage>
</organism>
<dbReference type="InterPro" id="IPR029044">
    <property type="entry name" value="Nucleotide-diphossugar_trans"/>
</dbReference>
<dbReference type="EMBL" id="CP096574">
    <property type="protein sequence ID" value="UPU34387.1"/>
    <property type="molecule type" value="Genomic_DNA"/>
</dbReference>
<dbReference type="Pfam" id="PF00535">
    <property type="entry name" value="Glycos_transf_2"/>
    <property type="match status" value="1"/>
</dbReference>
<dbReference type="AlphaFoldDB" id="A0A6V8MWB6"/>
<dbReference type="PANTHER" id="PTHR43685:SF2">
    <property type="entry name" value="GLYCOSYLTRANSFERASE 2-LIKE DOMAIN-CONTAINING PROTEIN"/>
    <property type="match status" value="1"/>
</dbReference>
<dbReference type="Proteomes" id="UP000568888">
    <property type="component" value="Unassembled WGS sequence"/>
</dbReference>
<dbReference type="GO" id="GO:0016740">
    <property type="term" value="F:transferase activity"/>
    <property type="evidence" value="ECO:0007669"/>
    <property type="project" value="UniProtKB-KW"/>
</dbReference>
<keyword evidence="2" id="KW-0808">Transferase</keyword>